<dbReference type="GeneID" id="43599155"/>
<dbReference type="Pfam" id="PF01814">
    <property type="entry name" value="Hemerythrin"/>
    <property type="match status" value="1"/>
</dbReference>
<keyword evidence="3" id="KW-1185">Reference proteome</keyword>
<gene>
    <name evidence="2" type="ORF">BP5553_06306</name>
</gene>
<dbReference type="RefSeq" id="XP_031868350.1">
    <property type="nucleotide sequence ID" value="XM_032014929.1"/>
</dbReference>
<feature type="domain" description="Hemerythrin-like" evidence="1">
    <location>
        <begin position="67"/>
        <end position="167"/>
    </location>
</feature>
<evidence type="ECO:0000313" key="3">
    <source>
        <dbReference type="Proteomes" id="UP000254866"/>
    </source>
</evidence>
<dbReference type="OrthoDB" id="58416at2759"/>
<dbReference type="CDD" id="cd12108">
    <property type="entry name" value="Hr-like"/>
    <property type="match status" value="1"/>
</dbReference>
<dbReference type="InterPro" id="IPR053206">
    <property type="entry name" value="Dimeric_xanthone_biosynth"/>
</dbReference>
<dbReference type="EMBL" id="NPIC01000005">
    <property type="protein sequence ID" value="RDL35694.1"/>
    <property type="molecule type" value="Genomic_DNA"/>
</dbReference>
<proteinExistence type="predicted"/>
<dbReference type="PANTHER" id="PTHR38048:SF2">
    <property type="entry name" value="HEMERYTHRIN-LIKE DOMAIN-CONTAINING PROTEIN"/>
    <property type="match status" value="1"/>
</dbReference>
<dbReference type="InterPro" id="IPR012312">
    <property type="entry name" value="Hemerythrin-like"/>
</dbReference>
<reference evidence="2 3" key="1">
    <citation type="journal article" date="2018" name="IMA Fungus">
        <title>IMA Genome-F 9: Draft genome sequence of Annulohypoxylon stygium, Aspergillus mulundensis, Berkeleyomyces basicola (syn. Thielaviopsis basicola), Ceratocystis smalleyi, two Cercospora beticola strains, Coleophoma cylindrospora, Fusarium fracticaudum, Phialophora cf. hyalina, and Morchella septimelata.</title>
        <authorList>
            <person name="Wingfield B.D."/>
            <person name="Bills G.F."/>
            <person name="Dong Y."/>
            <person name="Huang W."/>
            <person name="Nel W.J."/>
            <person name="Swalarsk-Parry B.S."/>
            <person name="Vaghefi N."/>
            <person name="Wilken P.M."/>
            <person name="An Z."/>
            <person name="de Beer Z.W."/>
            <person name="De Vos L."/>
            <person name="Chen L."/>
            <person name="Duong T.A."/>
            <person name="Gao Y."/>
            <person name="Hammerbacher A."/>
            <person name="Kikkert J.R."/>
            <person name="Li Y."/>
            <person name="Li H."/>
            <person name="Li K."/>
            <person name="Li Q."/>
            <person name="Liu X."/>
            <person name="Ma X."/>
            <person name="Naidoo K."/>
            <person name="Pethybridge S.J."/>
            <person name="Sun J."/>
            <person name="Steenkamp E.T."/>
            <person name="van der Nest M.A."/>
            <person name="van Wyk S."/>
            <person name="Wingfield M.J."/>
            <person name="Xiong C."/>
            <person name="Yue Q."/>
            <person name="Zhang X."/>
        </authorList>
    </citation>
    <scope>NUCLEOTIDE SEQUENCE [LARGE SCALE GENOMIC DNA]</scope>
    <source>
        <strain evidence="2 3">BP 5553</strain>
    </source>
</reference>
<dbReference type="AlphaFoldDB" id="A0A370TJJ2"/>
<organism evidence="2 3">
    <name type="scientific">Venustampulla echinocandica</name>
    <dbReference type="NCBI Taxonomy" id="2656787"/>
    <lineage>
        <taxon>Eukaryota</taxon>
        <taxon>Fungi</taxon>
        <taxon>Dikarya</taxon>
        <taxon>Ascomycota</taxon>
        <taxon>Pezizomycotina</taxon>
        <taxon>Leotiomycetes</taxon>
        <taxon>Helotiales</taxon>
        <taxon>Pleuroascaceae</taxon>
        <taxon>Venustampulla</taxon>
    </lineage>
</organism>
<accession>A0A370TJJ2</accession>
<dbReference type="PANTHER" id="PTHR38048">
    <property type="entry name" value="EXPRESSED PROTEIN"/>
    <property type="match status" value="1"/>
</dbReference>
<dbReference type="Proteomes" id="UP000254866">
    <property type="component" value="Unassembled WGS sequence"/>
</dbReference>
<comment type="caution">
    <text evidence="2">The sequence shown here is derived from an EMBL/GenBank/DDBJ whole genome shotgun (WGS) entry which is preliminary data.</text>
</comment>
<name>A0A370TJJ2_9HELO</name>
<sequence>MGATPTKITKQWADGPFQLIETPRKRLGITDPKKASGAVNAATEMALVHNFIIRPLNCIYLQAPNVKLEQDIADFVAFMHAWAVTIHEHHETEEKLFFPWLEEDIGIENYMEKSVEQHHAFAPGMKQLDEYVAALKAGTEDYDGAKVRAIIDSFGPILTQHLSEEIQAFEELEKFGDKIDWKKWSKKVSDYAVAHVDKEYGIPLVVTNMDLTFEGAIHSTVWPPWPWIAGLVFRWLYIPKQKGAWRFSCCDAHSIPKELDERSINTLTITEDMTNFLDLPSELRNRVYELCLLHQEPISPSSDYIPWQGLSLGLLRANNTVHREASWLFYAQNRFDFTMATPEDVASFLETIGRNNADCIRHVYINFPNLRDLEPGNVTLVEGSIGILANIQSGCANLSTLTTCLYSTNAMLLKLDALDYPKIITEALKLVNTRFRAILSLQEIIVEVDEDGPSDYIKRKMENHGWTVSEIEYIEEWGSGRSFSGMEDNWDYDYGSDDDDDDYDIDYDSDFWRRAGD</sequence>
<evidence type="ECO:0000313" key="2">
    <source>
        <dbReference type="EMBL" id="RDL35694.1"/>
    </source>
</evidence>
<dbReference type="Gene3D" id="1.20.120.520">
    <property type="entry name" value="nmb1532 protein domain like"/>
    <property type="match status" value="1"/>
</dbReference>
<protein>
    <recommendedName>
        <fullName evidence="1">Hemerythrin-like domain-containing protein</fullName>
    </recommendedName>
</protein>
<evidence type="ECO:0000259" key="1">
    <source>
        <dbReference type="Pfam" id="PF01814"/>
    </source>
</evidence>